<dbReference type="Gene3D" id="3.40.220.10">
    <property type="entry name" value="Leucine Aminopeptidase, subunit E, domain 1"/>
    <property type="match status" value="1"/>
</dbReference>
<evidence type="ECO:0000256" key="1">
    <source>
        <dbReference type="SAM" id="MobiDB-lite"/>
    </source>
</evidence>
<dbReference type="EMBL" id="KQ428916">
    <property type="protein sequence ID" value="KOF65778.1"/>
    <property type="molecule type" value="Genomic_DNA"/>
</dbReference>
<name>A0A0L8FMB3_OCTBM</name>
<feature type="compositionally biased region" description="Low complexity" evidence="1">
    <location>
        <begin position="72"/>
        <end position="81"/>
    </location>
</feature>
<reference evidence="2" key="1">
    <citation type="submission" date="2015-07" db="EMBL/GenBank/DDBJ databases">
        <title>MeaNS - Measles Nucleotide Surveillance Program.</title>
        <authorList>
            <person name="Tran T."/>
            <person name="Druce J."/>
        </authorList>
    </citation>
    <scope>NUCLEOTIDE SEQUENCE</scope>
    <source>
        <strain evidence="2">UCB-OBI-ISO-001</strain>
        <tissue evidence="2">Gonad</tissue>
    </source>
</reference>
<evidence type="ECO:0000313" key="2">
    <source>
        <dbReference type="EMBL" id="KOF65778.1"/>
    </source>
</evidence>
<dbReference type="OrthoDB" id="10052316at2759"/>
<sequence length="107" mass="11921">MGAKSLAFPILGGGKLRYPIEELPGTMFEAVKNYSDQNSSQIKVVNFVVYPQDTYIVKKFKEYFQEISTDGSASSSAATKSQPRKSQKKKSRHQKVNTGEVPCILEN</sequence>
<proteinExistence type="predicted"/>
<dbReference type="SUPFAM" id="SSF52949">
    <property type="entry name" value="Macro domain-like"/>
    <property type="match status" value="1"/>
</dbReference>
<dbReference type="AlphaFoldDB" id="A0A0L8FMB3"/>
<protein>
    <recommendedName>
        <fullName evidence="3">Macro domain-containing protein</fullName>
    </recommendedName>
</protein>
<feature type="region of interest" description="Disordered" evidence="1">
    <location>
        <begin position="69"/>
        <end position="107"/>
    </location>
</feature>
<evidence type="ECO:0008006" key="3">
    <source>
        <dbReference type="Google" id="ProtNLM"/>
    </source>
</evidence>
<gene>
    <name evidence="2" type="ORF">OCBIM_22014433mg</name>
</gene>
<organism evidence="2">
    <name type="scientific">Octopus bimaculoides</name>
    <name type="common">California two-spotted octopus</name>
    <dbReference type="NCBI Taxonomy" id="37653"/>
    <lineage>
        <taxon>Eukaryota</taxon>
        <taxon>Metazoa</taxon>
        <taxon>Spiralia</taxon>
        <taxon>Lophotrochozoa</taxon>
        <taxon>Mollusca</taxon>
        <taxon>Cephalopoda</taxon>
        <taxon>Coleoidea</taxon>
        <taxon>Octopodiformes</taxon>
        <taxon>Octopoda</taxon>
        <taxon>Incirrata</taxon>
        <taxon>Octopodidae</taxon>
        <taxon>Octopus</taxon>
    </lineage>
</organism>
<feature type="compositionally biased region" description="Basic residues" evidence="1">
    <location>
        <begin position="82"/>
        <end position="95"/>
    </location>
</feature>
<accession>A0A0L8FMB3</accession>
<dbReference type="InterPro" id="IPR043472">
    <property type="entry name" value="Macro_dom-like"/>
</dbReference>